<keyword evidence="1" id="KW-0812">Transmembrane</keyword>
<reference evidence="2" key="2">
    <citation type="submission" date="2021-04" db="EMBL/GenBank/DDBJ databases">
        <authorList>
            <person name="Gilroy R."/>
        </authorList>
    </citation>
    <scope>NUCLEOTIDE SEQUENCE</scope>
    <source>
        <strain evidence="2">G3-2149</strain>
    </source>
</reference>
<gene>
    <name evidence="2" type="ORF">H9789_09500</name>
</gene>
<feature type="transmembrane region" description="Helical" evidence="1">
    <location>
        <begin position="196"/>
        <end position="216"/>
    </location>
</feature>
<dbReference type="Pfam" id="PF04087">
    <property type="entry name" value="DUF389"/>
    <property type="match status" value="1"/>
</dbReference>
<comment type="caution">
    <text evidence="2">The sequence shown here is derived from an EMBL/GenBank/DDBJ whole genome shotgun (WGS) entry which is preliminary data.</text>
</comment>
<dbReference type="InterPro" id="IPR005240">
    <property type="entry name" value="DUF389"/>
</dbReference>
<reference evidence="2" key="1">
    <citation type="journal article" date="2021" name="PeerJ">
        <title>Extensive microbial diversity within the chicken gut microbiome revealed by metagenomics and culture.</title>
        <authorList>
            <person name="Gilroy R."/>
            <person name="Ravi A."/>
            <person name="Getino M."/>
            <person name="Pursley I."/>
            <person name="Horton D.L."/>
            <person name="Alikhan N.F."/>
            <person name="Baker D."/>
            <person name="Gharbi K."/>
            <person name="Hall N."/>
            <person name="Watson M."/>
            <person name="Adriaenssens E.M."/>
            <person name="Foster-Nyarko E."/>
            <person name="Jarju S."/>
            <person name="Secka A."/>
            <person name="Antonio M."/>
            <person name="Oren A."/>
            <person name="Chaudhuri R.R."/>
            <person name="La Ragione R."/>
            <person name="Hildebrand F."/>
            <person name="Pallen M.J."/>
        </authorList>
    </citation>
    <scope>NUCLEOTIDE SEQUENCE</scope>
    <source>
        <strain evidence="2">G3-2149</strain>
    </source>
</reference>
<dbReference type="PANTHER" id="PTHR20992:SF9">
    <property type="entry name" value="AT15442P-RELATED"/>
    <property type="match status" value="1"/>
</dbReference>
<feature type="transmembrane region" description="Helical" evidence="1">
    <location>
        <begin position="42"/>
        <end position="58"/>
    </location>
</feature>
<protein>
    <submittedName>
        <fullName evidence="2">TIGR00341 family protein</fullName>
    </submittedName>
</protein>
<accession>A0A9E2L7K9</accession>
<feature type="transmembrane region" description="Helical" evidence="1">
    <location>
        <begin position="64"/>
        <end position="88"/>
    </location>
</feature>
<keyword evidence="1" id="KW-1133">Transmembrane helix</keyword>
<evidence type="ECO:0000313" key="2">
    <source>
        <dbReference type="EMBL" id="MBU3854026.1"/>
    </source>
</evidence>
<dbReference type="Proteomes" id="UP000823865">
    <property type="component" value="Unassembled WGS sequence"/>
</dbReference>
<evidence type="ECO:0000256" key="1">
    <source>
        <dbReference type="SAM" id="Phobius"/>
    </source>
</evidence>
<organism evidence="2 3">
    <name type="scientific">Candidatus Paraprevotella stercoravium</name>
    <dbReference type="NCBI Taxonomy" id="2838725"/>
    <lineage>
        <taxon>Bacteria</taxon>
        <taxon>Pseudomonadati</taxon>
        <taxon>Bacteroidota</taxon>
        <taxon>Bacteroidia</taxon>
        <taxon>Bacteroidales</taxon>
        <taxon>Prevotellaceae</taxon>
        <taxon>Paraprevotella</taxon>
    </lineage>
</organism>
<proteinExistence type="predicted"/>
<dbReference type="NCBIfam" id="TIGR00341">
    <property type="entry name" value="TIGR00341 family protein"/>
    <property type="match status" value="1"/>
</dbReference>
<feature type="transmembrane region" description="Helical" evidence="1">
    <location>
        <begin position="236"/>
        <end position="256"/>
    </location>
</feature>
<feature type="transmembrane region" description="Helical" evidence="1">
    <location>
        <begin position="134"/>
        <end position="156"/>
    </location>
</feature>
<evidence type="ECO:0000313" key="3">
    <source>
        <dbReference type="Proteomes" id="UP000823865"/>
    </source>
</evidence>
<name>A0A9E2L7K9_9BACT</name>
<sequence>MEKRLIKMIKQLIGRVFYVGEDKASEQETIDRIKDSVDFRGAKLWILIFAIFVASLGLNTNSTAVIIGAMLISPIMGPIMGMGLGVGINDFELFKRSLKSFVTATIFSVLTATIYFLITPLAEAQSELLARTAPTIYDVFIALCGGLAGIIATCSISQRNGNVIPGVAIATALMPPICTTGFGIATGNWLYAAGAFYLYMINTIFISLATVIGVHIMHFSKKEFRDPKRERRVKQIIATIAVVTMVPASILTYQLVRETVFENKANSFIVQELESDTTRIVTRDIRYKDKTINVVLFGKEVRKERLDEIRKRLEKHGLEGTKLSVVQGGSNLDSKEIQTLLKGNAKLLSEEIQTEKLQREKAERIKKQWQPVEKVLNAAESVQKECRVLFPEVNSLHIGYGINIHLEKEAPSDTTTLISIRLKQKMNKATEKKLKEWLKQKIQADSLVIYPL</sequence>
<feature type="transmembrane region" description="Helical" evidence="1">
    <location>
        <begin position="163"/>
        <end position="184"/>
    </location>
</feature>
<dbReference type="EMBL" id="JAHLFU010000197">
    <property type="protein sequence ID" value="MBU3854026.1"/>
    <property type="molecule type" value="Genomic_DNA"/>
</dbReference>
<dbReference type="AlphaFoldDB" id="A0A9E2L7K9"/>
<keyword evidence="1" id="KW-0472">Membrane</keyword>
<feature type="transmembrane region" description="Helical" evidence="1">
    <location>
        <begin position="100"/>
        <end position="122"/>
    </location>
</feature>
<dbReference type="PANTHER" id="PTHR20992">
    <property type="entry name" value="AT15442P-RELATED"/>
    <property type="match status" value="1"/>
</dbReference>